<dbReference type="InterPro" id="IPR036890">
    <property type="entry name" value="HATPase_C_sf"/>
</dbReference>
<comment type="catalytic activity">
    <reaction evidence="1">
        <text>ATP + protein L-histidine = ADP + protein N-phospho-L-histidine.</text>
        <dbReference type="EC" id="2.7.13.3"/>
    </reaction>
</comment>
<dbReference type="Pfam" id="PF08448">
    <property type="entry name" value="PAS_4"/>
    <property type="match status" value="1"/>
</dbReference>
<dbReference type="InterPro" id="IPR001610">
    <property type="entry name" value="PAC"/>
</dbReference>
<feature type="domain" description="PAC" evidence="5">
    <location>
        <begin position="257"/>
        <end position="310"/>
    </location>
</feature>
<dbReference type="PROSITE" id="PS50113">
    <property type="entry name" value="PAC"/>
    <property type="match status" value="1"/>
</dbReference>
<dbReference type="InterPro" id="IPR029016">
    <property type="entry name" value="GAF-like_dom_sf"/>
</dbReference>
<dbReference type="Gene3D" id="1.10.287.130">
    <property type="match status" value="1"/>
</dbReference>
<evidence type="ECO:0000313" key="7">
    <source>
        <dbReference type="Proteomes" id="UP000214720"/>
    </source>
</evidence>
<dbReference type="NCBIfam" id="TIGR00229">
    <property type="entry name" value="sensory_box"/>
    <property type="match status" value="1"/>
</dbReference>
<dbReference type="InterPro" id="IPR004358">
    <property type="entry name" value="Sig_transdc_His_kin-like_C"/>
</dbReference>
<accession>A0A226X4B3</accession>
<comment type="caution">
    <text evidence="6">The sequence shown here is derived from an EMBL/GenBank/DDBJ whole genome shotgun (WGS) entry which is preliminary data.</text>
</comment>
<gene>
    <name evidence="6" type="ORF">BSU04_15780</name>
</gene>
<dbReference type="GO" id="GO:0000155">
    <property type="term" value="F:phosphorelay sensor kinase activity"/>
    <property type="evidence" value="ECO:0007669"/>
    <property type="project" value="InterPro"/>
</dbReference>
<organism evidence="6 7">
    <name type="scientific">Caballeronia sordidicola</name>
    <name type="common">Burkholderia sordidicola</name>
    <dbReference type="NCBI Taxonomy" id="196367"/>
    <lineage>
        <taxon>Bacteria</taxon>
        <taxon>Pseudomonadati</taxon>
        <taxon>Pseudomonadota</taxon>
        <taxon>Betaproteobacteria</taxon>
        <taxon>Burkholderiales</taxon>
        <taxon>Burkholderiaceae</taxon>
        <taxon>Caballeronia</taxon>
    </lineage>
</organism>
<dbReference type="InterPro" id="IPR000700">
    <property type="entry name" value="PAS-assoc_C"/>
</dbReference>
<dbReference type="Gene3D" id="3.30.450.40">
    <property type="match status" value="1"/>
</dbReference>
<dbReference type="SUPFAM" id="SSF55785">
    <property type="entry name" value="PYP-like sensor domain (PAS domain)"/>
    <property type="match status" value="1"/>
</dbReference>
<evidence type="ECO:0000259" key="5">
    <source>
        <dbReference type="PROSITE" id="PS50113"/>
    </source>
</evidence>
<dbReference type="InterPro" id="IPR000014">
    <property type="entry name" value="PAS"/>
</dbReference>
<dbReference type="CDD" id="cd00082">
    <property type="entry name" value="HisKA"/>
    <property type="match status" value="1"/>
</dbReference>
<evidence type="ECO:0000313" key="6">
    <source>
        <dbReference type="EMBL" id="OXC77698.1"/>
    </source>
</evidence>
<dbReference type="PANTHER" id="PTHR43065">
    <property type="entry name" value="SENSOR HISTIDINE KINASE"/>
    <property type="match status" value="1"/>
</dbReference>
<dbReference type="InterPro" id="IPR003018">
    <property type="entry name" value="GAF"/>
</dbReference>
<keyword evidence="3" id="KW-0597">Phosphoprotein</keyword>
<dbReference type="SUPFAM" id="SSF55781">
    <property type="entry name" value="GAF domain-like"/>
    <property type="match status" value="1"/>
</dbReference>
<dbReference type="Gene3D" id="3.30.565.10">
    <property type="entry name" value="Histidine kinase-like ATPase, C-terminal domain"/>
    <property type="match status" value="1"/>
</dbReference>
<dbReference type="Pfam" id="PF02518">
    <property type="entry name" value="HATPase_c"/>
    <property type="match status" value="1"/>
</dbReference>
<dbReference type="SMART" id="SM00387">
    <property type="entry name" value="HATPase_c"/>
    <property type="match status" value="1"/>
</dbReference>
<dbReference type="SMART" id="SM00065">
    <property type="entry name" value="GAF"/>
    <property type="match status" value="1"/>
</dbReference>
<sequence length="599" mass="66776">MFHALHALTATRAPDELFDTLIRAVMENSEASTAFLLLAEGGTLEIIAQGKVKNQRVNVRTNRQGTSFSELPESIVANVQRERVQVVLADAAEVSPFSNDPYLMKQHVRSVACLPMIGRGDFLGLVYLENDLQPGVFTQERVTLLNLLVAQAAISLENTRYCERLTKENERMNAVHGELVFQRNLLRTLAETFPHRIYAKDTETRFIFGNMAVAQGMGVSSPDDLLGKTDFGFYPEACAARYHREERAIMQSGQPLMHREEEVNYLLTNDVAWMLTTKVPLRDDDGKVVGIVGVNYDITERKRTEMELVSRNAQLLELNAKLSRAQAQLVQSEKLASIGQLAAGVAHEINNPVGFIFSNFTTLDGYLENLLTMLTAYEEAEHFIESQAMKDRLRALGETVDLPFLKEDIPVLMTETKDGIARVRKIVQALTEFSRVGGNVEWRFANLHQGIDATLNIINSEIKYKADVIKEYGQIPEIECLPSEINQVIMNLLVNAAHSIGEDRGKITIRTSVMRETVSIEISDNGCGIEKESLSRIFDPFYTTKPVGKGTGLGLSLSYGIVQKHRGTLEVESEVKQGTTFRLTLPVKQGRLQTGIADA</sequence>
<evidence type="ECO:0000256" key="3">
    <source>
        <dbReference type="ARBA" id="ARBA00022553"/>
    </source>
</evidence>
<evidence type="ECO:0000259" key="4">
    <source>
        <dbReference type="PROSITE" id="PS50109"/>
    </source>
</evidence>
<dbReference type="PROSITE" id="PS50109">
    <property type="entry name" value="HIS_KIN"/>
    <property type="match status" value="1"/>
</dbReference>
<reference evidence="7" key="1">
    <citation type="submission" date="2017-01" db="EMBL/GenBank/DDBJ databases">
        <title>Genome Analysis of Deinococcus marmoris KOPRI26562.</title>
        <authorList>
            <person name="Kim J.H."/>
            <person name="Oh H.-M."/>
        </authorList>
    </citation>
    <scope>NUCLEOTIDE SEQUENCE [LARGE SCALE GENOMIC DNA]</scope>
    <source>
        <strain evidence="7">PAMC 26633</strain>
    </source>
</reference>
<keyword evidence="6" id="KW-0808">Transferase</keyword>
<dbReference type="InterPro" id="IPR003661">
    <property type="entry name" value="HisK_dim/P_dom"/>
</dbReference>
<dbReference type="PRINTS" id="PR00344">
    <property type="entry name" value="BCTRLSENSOR"/>
</dbReference>
<evidence type="ECO:0000256" key="1">
    <source>
        <dbReference type="ARBA" id="ARBA00000085"/>
    </source>
</evidence>
<dbReference type="InterPro" id="IPR035965">
    <property type="entry name" value="PAS-like_dom_sf"/>
</dbReference>
<dbReference type="InterPro" id="IPR005467">
    <property type="entry name" value="His_kinase_dom"/>
</dbReference>
<feature type="domain" description="Histidine kinase" evidence="4">
    <location>
        <begin position="344"/>
        <end position="589"/>
    </location>
</feature>
<dbReference type="InterPro" id="IPR013656">
    <property type="entry name" value="PAS_4"/>
</dbReference>
<dbReference type="EMBL" id="MTHB01000096">
    <property type="protein sequence ID" value="OXC77698.1"/>
    <property type="molecule type" value="Genomic_DNA"/>
</dbReference>
<keyword evidence="6" id="KW-0418">Kinase</keyword>
<dbReference type="SUPFAM" id="SSF55874">
    <property type="entry name" value="ATPase domain of HSP90 chaperone/DNA topoisomerase II/histidine kinase"/>
    <property type="match status" value="1"/>
</dbReference>
<dbReference type="PANTHER" id="PTHR43065:SF50">
    <property type="entry name" value="HISTIDINE KINASE"/>
    <property type="match status" value="1"/>
</dbReference>
<dbReference type="EC" id="2.7.13.3" evidence="2"/>
<protein>
    <recommendedName>
        <fullName evidence="2">histidine kinase</fullName>
        <ecNumber evidence="2">2.7.13.3</ecNumber>
    </recommendedName>
</protein>
<dbReference type="AlphaFoldDB" id="A0A226X4B3"/>
<dbReference type="Proteomes" id="UP000214720">
    <property type="component" value="Unassembled WGS sequence"/>
</dbReference>
<dbReference type="Gene3D" id="3.30.450.20">
    <property type="entry name" value="PAS domain"/>
    <property type="match status" value="1"/>
</dbReference>
<dbReference type="SMART" id="SM00086">
    <property type="entry name" value="PAC"/>
    <property type="match status" value="1"/>
</dbReference>
<evidence type="ECO:0000256" key="2">
    <source>
        <dbReference type="ARBA" id="ARBA00012438"/>
    </source>
</evidence>
<dbReference type="InterPro" id="IPR003594">
    <property type="entry name" value="HATPase_dom"/>
</dbReference>
<dbReference type="Pfam" id="PF01590">
    <property type="entry name" value="GAF"/>
    <property type="match status" value="1"/>
</dbReference>
<proteinExistence type="predicted"/>
<name>A0A226X4B3_CABSO</name>